<accession>A0ABW3XU82</accession>
<dbReference type="Proteomes" id="UP001597058">
    <property type="component" value="Unassembled WGS sequence"/>
</dbReference>
<proteinExistence type="predicted"/>
<protein>
    <submittedName>
        <fullName evidence="1">Uncharacterized protein</fullName>
    </submittedName>
</protein>
<evidence type="ECO:0000313" key="1">
    <source>
        <dbReference type="EMBL" id="MFD1313161.1"/>
    </source>
</evidence>
<comment type="caution">
    <text evidence="1">The sequence shown here is derived from an EMBL/GenBank/DDBJ whole genome shotgun (WGS) entry which is preliminary data.</text>
</comment>
<keyword evidence="2" id="KW-1185">Reference proteome</keyword>
<organism evidence="1 2">
    <name type="scientific">Streptomyces kaempferi</name>
    <dbReference type="NCBI Taxonomy" id="333725"/>
    <lineage>
        <taxon>Bacteria</taxon>
        <taxon>Bacillati</taxon>
        <taxon>Actinomycetota</taxon>
        <taxon>Actinomycetes</taxon>
        <taxon>Kitasatosporales</taxon>
        <taxon>Streptomycetaceae</taxon>
        <taxon>Streptomyces</taxon>
    </lineage>
</organism>
<dbReference type="EMBL" id="JBHTMM010000166">
    <property type="protein sequence ID" value="MFD1313161.1"/>
    <property type="molecule type" value="Genomic_DNA"/>
</dbReference>
<dbReference type="RefSeq" id="WP_381242613.1">
    <property type="nucleotide sequence ID" value="NZ_JBHSKH010000131.1"/>
</dbReference>
<sequence length="116" mass="12625">MFAEDQRHGIVQAIADPPERGRLQAQFDKGYSFAFNKQIGLDEEGRAPAGATFVSRTMPAGTTVRRYSPHEATVDVWCSGLFGLTGKGVTEIPNTVRLQVNALKAIRCGSRVTSRS</sequence>
<evidence type="ECO:0000313" key="2">
    <source>
        <dbReference type="Proteomes" id="UP001597058"/>
    </source>
</evidence>
<reference evidence="2" key="1">
    <citation type="journal article" date="2019" name="Int. J. Syst. Evol. Microbiol.">
        <title>The Global Catalogue of Microorganisms (GCM) 10K type strain sequencing project: providing services to taxonomists for standard genome sequencing and annotation.</title>
        <authorList>
            <consortium name="The Broad Institute Genomics Platform"/>
            <consortium name="The Broad Institute Genome Sequencing Center for Infectious Disease"/>
            <person name="Wu L."/>
            <person name="Ma J."/>
        </authorList>
    </citation>
    <scope>NUCLEOTIDE SEQUENCE [LARGE SCALE GENOMIC DNA]</scope>
    <source>
        <strain evidence="2">CGMCC 4.7020</strain>
    </source>
</reference>
<gene>
    <name evidence="1" type="ORF">ACFQ5X_46405</name>
</gene>
<name>A0ABW3XU82_9ACTN</name>